<dbReference type="OrthoDB" id="2138757at2759"/>
<evidence type="ECO:0000259" key="7">
    <source>
        <dbReference type="Pfam" id="PF01266"/>
    </source>
</evidence>
<dbReference type="GO" id="GO:0005737">
    <property type="term" value="C:cytoplasm"/>
    <property type="evidence" value="ECO:0007669"/>
    <property type="project" value="TreeGrafter"/>
</dbReference>
<name>A0A507FFQ1_9FUNG</name>
<evidence type="ECO:0000313" key="8">
    <source>
        <dbReference type="EMBL" id="TPX74116.1"/>
    </source>
</evidence>
<dbReference type="PANTHER" id="PTHR11530:SF11">
    <property type="entry name" value="D-ASPARTATE OXIDASE"/>
    <property type="match status" value="1"/>
</dbReference>
<evidence type="ECO:0000256" key="3">
    <source>
        <dbReference type="ARBA" id="ARBA00022630"/>
    </source>
</evidence>
<sequence>MRPQTAPAPRTALRPVTAKLRYPPPSTSCEDKEPSNTTQVQPTVSRRMTFCSDDMHYEPLTIQSRRSSMQIPSGTRNFSILTGQPGFPEETDPPSRSRTQRPFTSLPRTQTCSRDPVLSTGIATEAVDSRGCSRVPSYVNPASIRHPRATASAPAFTRTGYRLSIDASEMPSALYQTPYKVKRVRSSKSVREEDLVTVNNCKSRLYPRHQRRKDEIEALEGLLLEKHTFQGSGLSKNQIDVVKNTINSGEKRRLAHRNKATSDKCWPPRSASVNVVQPRGTSILNSDEFMQATSFSNARPKSVRNGDTSPIYPAPSFITIPSRKNSFQPFNEVPALDEIEEYAEEFQNGIYYQDVPEVVAEDWIETDPFTLQRVPAIHEPEDSYSTGLESFENEFHVEKPHLLGESVLAQLEQDDSKNTNAVDGADAFVKKSAELPRIHPSVAIQIEGEYHDGNSKISRHEIDLSSDSESTSSSQSFPSVKLYRNPKLLQEQEASVPDPPLRVAVDYKLMYSEIVDPRIIGDSLLNLVRPDLTNEDAIAETEMKIVLHDLQHWSQSKFSDLFKDGLTEAKSFITEFENMQKPQNLGNNRLTQISNSSAPRASNFSNASAGMQLSSANGRRSSVGRPSVYTYQSTGERAHNTEFDELLAMQPWKPNLAETDGRKKGKGMSIEKGISEQLTRKLKMDFLAACAKTGDQEATIHQRAVSLAHESSIGNLSTDEDSFKRNDKSIKEKSSIDAVKRARYGTAWYMNPSEWEAISQDPNVMDLQRLEKKNIHKLLHSIITRQKAAIHAQQQKLAVLEINANRNTSFAVIGCGVQGLSTALLLLHQGAKKVTIVSSAAPSTFDKSDPTFASPKAGANWQTFASDTDHRQQEYDESTYYMLWSLSFLPQCGIMRLDGFQFFDEKPRAFEHPWYARFVKGYGFADASQLPATKGFGLKYETVTLNVPKYLAWLVSRVKAMGGVIVGDTHLDHWEQVMKAVPGGKADVVINCSALGSLKLGGVKDAHLFPVRGQTILVRAPHVQRTISTSSSFNGYKGAGMAEAELKVTYVIPREDGIVILGGTYQKNNDSMEIDPKIAESIMTRCIDICPELVVNGKLPEIVEHSVGLRPAREGGCRLDAQYLATSAGKEVLFINNYGHGGYGYQSSWGCAASVVKMVRRAIGVPQDDKVLTAFLKETVGSEAREIASKL</sequence>
<organism evidence="8 9">
    <name type="scientific">Chytriomyces confervae</name>
    <dbReference type="NCBI Taxonomy" id="246404"/>
    <lineage>
        <taxon>Eukaryota</taxon>
        <taxon>Fungi</taxon>
        <taxon>Fungi incertae sedis</taxon>
        <taxon>Chytridiomycota</taxon>
        <taxon>Chytridiomycota incertae sedis</taxon>
        <taxon>Chytridiomycetes</taxon>
        <taxon>Chytridiales</taxon>
        <taxon>Chytriomycetaceae</taxon>
        <taxon>Chytriomyces</taxon>
    </lineage>
</organism>
<feature type="domain" description="FAD dependent oxidoreductase" evidence="7">
    <location>
        <begin position="811"/>
        <end position="1155"/>
    </location>
</feature>
<comment type="cofactor">
    <cofactor evidence="1">
        <name>FAD</name>
        <dbReference type="ChEBI" id="CHEBI:57692"/>
    </cofactor>
</comment>
<dbReference type="Pfam" id="PF01266">
    <property type="entry name" value="DAO"/>
    <property type="match status" value="1"/>
</dbReference>
<keyword evidence="4" id="KW-0274">FAD</keyword>
<dbReference type="GO" id="GO:0003884">
    <property type="term" value="F:D-amino-acid oxidase activity"/>
    <property type="evidence" value="ECO:0007669"/>
    <property type="project" value="InterPro"/>
</dbReference>
<proteinExistence type="inferred from homology"/>
<dbReference type="GO" id="GO:0019478">
    <property type="term" value="P:D-amino acid catabolic process"/>
    <property type="evidence" value="ECO:0007669"/>
    <property type="project" value="TreeGrafter"/>
</dbReference>
<dbReference type="AlphaFoldDB" id="A0A507FFQ1"/>
<comment type="caution">
    <text evidence="8">The sequence shown here is derived from an EMBL/GenBank/DDBJ whole genome shotgun (WGS) entry which is preliminary data.</text>
</comment>
<dbReference type="STRING" id="246404.A0A507FFQ1"/>
<protein>
    <recommendedName>
        <fullName evidence="7">FAD dependent oxidoreductase domain-containing protein</fullName>
    </recommendedName>
</protein>
<evidence type="ECO:0000256" key="6">
    <source>
        <dbReference type="SAM" id="MobiDB-lite"/>
    </source>
</evidence>
<dbReference type="InterPro" id="IPR006076">
    <property type="entry name" value="FAD-dep_OxRdtase"/>
</dbReference>
<keyword evidence="3" id="KW-0285">Flavoprotein</keyword>
<feature type="region of interest" description="Disordered" evidence="6">
    <location>
        <begin position="584"/>
        <end position="606"/>
    </location>
</feature>
<evidence type="ECO:0000313" key="9">
    <source>
        <dbReference type="Proteomes" id="UP000320333"/>
    </source>
</evidence>
<keyword evidence="9" id="KW-1185">Reference proteome</keyword>
<keyword evidence="5" id="KW-0560">Oxidoreductase</keyword>
<comment type="similarity">
    <text evidence="2">Belongs to the DAMOX/DASOX family.</text>
</comment>
<dbReference type="Gene3D" id="3.30.9.10">
    <property type="entry name" value="D-Amino Acid Oxidase, subunit A, domain 2"/>
    <property type="match status" value="1"/>
</dbReference>
<evidence type="ECO:0000256" key="4">
    <source>
        <dbReference type="ARBA" id="ARBA00022827"/>
    </source>
</evidence>
<feature type="region of interest" description="Disordered" evidence="6">
    <location>
        <begin position="1"/>
        <end position="42"/>
    </location>
</feature>
<evidence type="ECO:0000256" key="2">
    <source>
        <dbReference type="ARBA" id="ARBA00006730"/>
    </source>
</evidence>
<accession>A0A507FFQ1</accession>
<reference evidence="8 9" key="1">
    <citation type="journal article" date="2019" name="Sci. Rep.">
        <title>Comparative genomics of chytrid fungi reveal insights into the obligate biotrophic and pathogenic lifestyle of Synchytrium endobioticum.</title>
        <authorList>
            <person name="van de Vossenberg B.T.L.H."/>
            <person name="Warris S."/>
            <person name="Nguyen H.D.T."/>
            <person name="van Gent-Pelzer M.P.E."/>
            <person name="Joly D.L."/>
            <person name="van de Geest H.C."/>
            <person name="Bonants P.J.M."/>
            <person name="Smith D.S."/>
            <person name="Levesque C.A."/>
            <person name="van der Lee T.A.J."/>
        </authorList>
    </citation>
    <scope>NUCLEOTIDE SEQUENCE [LARGE SCALE GENOMIC DNA]</scope>
    <source>
        <strain evidence="8 9">CBS 675.73</strain>
    </source>
</reference>
<dbReference type="EMBL" id="QEAP01000143">
    <property type="protein sequence ID" value="TPX74116.1"/>
    <property type="molecule type" value="Genomic_DNA"/>
</dbReference>
<feature type="region of interest" description="Disordered" evidence="6">
    <location>
        <begin position="63"/>
        <end position="114"/>
    </location>
</feature>
<dbReference type="SUPFAM" id="SSF51971">
    <property type="entry name" value="Nucleotide-binding domain"/>
    <property type="match status" value="1"/>
</dbReference>
<feature type="compositionally biased region" description="Polar residues" evidence="6">
    <location>
        <begin position="63"/>
        <end position="82"/>
    </location>
</feature>
<dbReference type="Gene3D" id="3.40.50.720">
    <property type="entry name" value="NAD(P)-binding Rossmann-like Domain"/>
    <property type="match status" value="1"/>
</dbReference>
<feature type="compositionally biased region" description="Polar residues" evidence="6">
    <location>
        <begin position="94"/>
        <end position="113"/>
    </location>
</feature>
<dbReference type="Proteomes" id="UP000320333">
    <property type="component" value="Unassembled WGS sequence"/>
</dbReference>
<dbReference type="PANTHER" id="PTHR11530">
    <property type="entry name" value="D-AMINO ACID OXIDASE"/>
    <property type="match status" value="1"/>
</dbReference>
<evidence type="ECO:0000256" key="1">
    <source>
        <dbReference type="ARBA" id="ARBA00001974"/>
    </source>
</evidence>
<dbReference type="InterPro" id="IPR023209">
    <property type="entry name" value="DAO"/>
</dbReference>
<gene>
    <name evidence="8" type="ORF">CcCBS67573_g04611</name>
</gene>
<dbReference type="GO" id="GO:0071949">
    <property type="term" value="F:FAD binding"/>
    <property type="evidence" value="ECO:0007669"/>
    <property type="project" value="InterPro"/>
</dbReference>
<dbReference type="SUPFAM" id="SSF54373">
    <property type="entry name" value="FAD-linked reductases, C-terminal domain"/>
    <property type="match status" value="1"/>
</dbReference>
<evidence type="ECO:0000256" key="5">
    <source>
        <dbReference type="ARBA" id="ARBA00023002"/>
    </source>
</evidence>